<feature type="domain" description="Neurotransmitter-gated ion-channel transmembrane" evidence="14">
    <location>
        <begin position="244"/>
        <end position="320"/>
    </location>
</feature>
<dbReference type="InterPro" id="IPR036719">
    <property type="entry name" value="Neuro-gated_channel_TM_sf"/>
</dbReference>
<evidence type="ECO:0000256" key="1">
    <source>
        <dbReference type="ARBA" id="ARBA00004141"/>
    </source>
</evidence>
<dbReference type="Pfam" id="PF02931">
    <property type="entry name" value="Neur_chan_LBD"/>
    <property type="match status" value="1"/>
</dbReference>
<keyword evidence="9 11" id="KW-0472">Membrane</keyword>
<dbReference type="RefSeq" id="WP_160853777.1">
    <property type="nucleotide sequence ID" value="NZ_WUWG01000003.1"/>
</dbReference>
<evidence type="ECO:0000256" key="5">
    <source>
        <dbReference type="ARBA" id="ARBA00022692"/>
    </source>
</evidence>
<keyword evidence="6 12" id="KW-0732">Signal</keyword>
<dbReference type="Gene3D" id="2.70.170.10">
    <property type="entry name" value="Neurotransmitter-gated ion-channel ligand-binding domain"/>
    <property type="match status" value="1"/>
</dbReference>
<evidence type="ECO:0000313" key="15">
    <source>
        <dbReference type="EMBL" id="MXU65366.1"/>
    </source>
</evidence>
<dbReference type="PANTHER" id="PTHR18945">
    <property type="entry name" value="NEUROTRANSMITTER GATED ION CHANNEL"/>
    <property type="match status" value="1"/>
</dbReference>
<evidence type="ECO:0000256" key="8">
    <source>
        <dbReference type="ARBA" id="ARBA00023065"/>
    </source>
</evidence>
<feature type="transmembrane region" description="Helical" evidence="11">
    <location>
        <begin position="302"/>
        <end position="321"/>
    </location>
</feature>
<evidence type="ECO:0000256" key="3">
    <source>
        <dbReference type="ARBA" id="ARBA00022448"/>
    </source>
</evidence>
<dbReference type="Proteomes" id="UP000436016">
    <property type="component" value="Unassembled WGS sequence"/>
</dbReference>
<evidence type="ECO:0000256" key="6">
    <source>
        <dbReference type="ARBA" id="ARBA00022729"/>
    </source>
</evidence>
<evidence type="ECO:0000256" key="9">
    <source>
        <dbReference type="ARBA" id="ARBA00023136"/>
    </source>
</evidence>
<comment type="caution">
    <text evidence="15">The sequence shown here is derived from an EMBL/GenBank/DDBJ whole genome shotgun (WGS) entry which is preliminary data.</text>
</comment>
<evidence type="ECO:0000256" key="11">
    <source>
        <dbReference type="SAM" id="Phobius"/>
    </source>
</evidence>
<evidence type="ECO:0008006" key="17">
    <source>
        <dbReference type="Google" id="ProtNLM"/>
    </source>
</evidence>
<protein>
    <recommendedName>
        <fullName evidence="17">Neurotransmitter-gated ion-channel ligand-binding domain-containing protein</fullName>
    </recommendedName>
</protein>
<sequence length="361" mass="39866">MNRTTRPASGPLAPLLRLLLVMALLPLWSGSAIAQATPAPVQACALPAFDTNVRPGAGDGPTDVEIGMIVADVLGIDDVNQQIEGDFLMVLEWTDKRLADFGGCRFPITQVWFPPANLLNSSNLRATYTQARNQVSVAEGGRVTYLQRLTGTISSYHDLHKFPFDRQQITMEFASPSLGVDEFQFVPMVDGARLADTLNIEDWDIRGVTISAANSMLSTLQEERSIAAVTIDAARYYGFFLFKIITPLTLIVAMSWTVFWIPPQKFEAQIGFAATSMLTLIAFQLTTSSILPRLNYFTTLDWMLFGATLLVFAALLEALYTGTLARRGREAQAQRIDYVCRFVFPAAFVLFWGGTVITSIR</sequence>
<evidence type="ECO:0000256" key="12">
    <source>
        <dbReference type="SAM" id="SignalP"/>
    </source>
</evidence>
<dbReference type="PRINTS" id="PR00253">
    <property type="entry name" value="GABAARECEPTR"/>
</dbReference>
<keyword evidence="5 11" id="KW-0812">Transmembrane</keyword>
<keyword evidence="4" id="KW-1003">Cell membrane</keyword>
<comment type="subcellular location">
    <subcellularLocation>
        <location evidence="2">Cell membrane</location>
    </subcellularLocation>
    <subcellularLocation>
        <location evidence="1">Membrane</location>
        <topology evidence="1">Multi-pass membrane protein</topology>
    </subcellularLocation>
</comment>
<gene>
    <name evidence="15" type="ORF">GSH16_07890</name>
</gene>
<name>A0A6B0TND1_9RHOB</name>
<evidence type="ECO:0000256" key="7">
    <source>
        <dbReference type="ARBA" id="ARBA00022989"/>
    </source>
</evidence>
<evidence type="ECO:0000256" key="4">
    <source>
        <dbReference type="ARBA" id="ARBA00022475"/>
    </source>
</evidence>
<keyword evidence="8" id="KW-0406">Ion transport</keyword>
<feature type="domain" description="Neurotransmitter-gated ion-channel ligand-binding" evidence="13">
    <location>
        <begin position="49"/>
        <end position="224"/>
    </location>
</feature>
<organism evidence="15 16">
    <name type="scientific">Oceanomicrobium pacificus</name>
    <dbReference type="NCBI Taxonomy" id="2692916"/>
    <lineage>
        <taxon>Bacteria</taxon>
        <taxon>Pseudomonadati</taxon>
        <taxon>Pseudomonadota</taxon>
        <taxon>Alphaproteobacteria</taxon>
        <taxon>Rhodobacterales</taxon>
        <taxon>Paracoccaceae</taxon>
        <taxon>Oceanomicrobium</taxon>
    </lineage>
</organism>
<proteinExistence type="predicted"/>
<dbReference type="Pfam" id="PF02932">
    <property type="entry name" value="Neur_chan_memb"/>
    <property type="match status" value="1"/>
</dbReference>
<keyword evidence="16" id="KW-1185">Reference proteome</keyword>
<evidence type="ECO:0000259" key="13">
    <source>
        <dbReference type="Pfam" id="PF02931"/>
    </source>
</evidence>
<dbReference type="InterPro" id="IPR006029">
    <property type="entry name" value="Neurotrans-gated_channel_TM"/>
</dbReference>
<keyword evidence="3" id="KW-0813">Transport</keyword>
<dbReference type="AlphaFoldDB" id="A0A6B0TND1"/>
<dbReference type="CDD" id="cd18988">
    <property type="entry name" value="LGIC_ECD_bact"/>
    <property type="match status" value="1"/>
</dbReference>
<dbReference type="SUPFAM" id="SSF90112">
    <property type="entry name" value="Neurotransmitter-gated ion-channel transmembrane pore"/>
    <property type="match status" value="1"/>
</dbReference>
<accession>A0A6B0TND1</accession>
<dbReference type="Gene3D" id="1.20.58.390">
    <property type="entry name" value="Neurotransmitter-gated ion-channel transmembrane domain"/>
    <property type="match status" value="1"/>
</dbReference>
<dbReference type="EMBL" id="WUWG01000003">
    <property type="protein sequence ID" value="MXU65366.1"/>
    <property type="molecule type" value="Genomic_DNA"/>
</dbReference>
<dbReference type="SUPFAM" id="SSF63712">
    <property type="entry name" value="Nicotinic receptor ligand binding domain-like"/>
    <property type="match status" value="1"/>
</dbReference>
<dbReference type="InterPro" id="IPR038050">
    <property type="entry name" value="Neuro_actylchol_rec"/>
</dbReference>
<dbReference type="InterPro" id="IPR006201">
    <property type="entry name" value="Neur_channel"/>
</dbReference>
<evidence type="ECO:0000256" key="10">
    <source>
        <dbReference type="ARBA" id="ARBA00023303"/>
    </source>
</evidence>
<dbReference type="InterPro" id="IPR006202">
    <property type="entry name" value="Neur_chan_lig-bd"/>
</dbReference>
<feature type="transmembrane region" description="Helical" evidence="11">
    <location>
        <begin position="342"/>
        <end position="360"/>
    </location>
</feature>
<feature type="chain" id="PRO_5025491799" description="Neurotransmitter-gated ion-channel ligand-binding domain-containing protein" evidence="12">
    <location>
        <begin position="35"/>
        <end position="361"/>
    </location>
</feature>
<dbReference type="GO" id="GO:0005230">
    <property type="term" value="F:extracellular ligand-gated monoatomic ion channel activity"/>
    <property type="evidence" value="ECO:0007669"/>
    <property type="project" value="InterPro"/>
</dbReference>
<dbReference type="GO" id="GO:0004888">
    <property type="term" value="F:transmembrane signaling receptor activity"/>
    <property type="evidence" value="ECO:0007669"/>
    <property type="project" value="InterPro"/>
</dbReference>
<keyword evidence="7 11" id="KW-1133">Transmembrane helix</keyword>
<evidence type="ECO:0000259" key="14">
    <source>
        <dbReference type="Pfam" id="PF02932"/>
    </source>
</evidence>
<evidence type="ECO:0000313" key="16">
    <source>
        <dbReference type="Proteomes" id="UP000436016"/>
    </source>
</evidence>
<feature type="signal peptide" evidence="12">
    <location>
        <begin position="1"/>
        <end position="34"/>
    </location>
</feature>
<dbReference type="GO" id="GO:0005886">
    <property type="term" value="C:plasma membrane"/>
    <property type="evidence" value="ECO:0007669"/>
    <property type="project" value="UniProtKB-SubCell"/>
</dbReference>
<reference evidence="15 16" key="1">
    <citation type="submission" date="2019-12" db="EMBL/GenBank/DDBJ databases">
        <title>Strain KN286 was isolated from seawater, which was collected from Caroline Seamount in the tropical western Pacific.</title>
        <authorList>
            <person name="Wang Q."/>
        </authorList>
    </citation>
    <scope>NUCLEOTIDE SEQUENCE [LARGE SCALE GENOMIC DNA]</scope>
    <source>
        <strain evidence="15 16">KN286</strain>
    </source>
</reference>
<dbReference type="InterPro" id="IPR006028">
    <property type="entry name" value="GABAA/Glycine_rcpt"/>
</dbReference>
<feature type="transmembrane region" description="Helical" evidence="11">
    <location>
        <begin position="236"/>
        <end position="258"/>
    </location>
</feature>
<keyword evidence="10" id="KW-0407">Ion channel</keyword>
<dbReference type="InterPro" id="IPR036734">
    <property type="entry name" value="Neur_chan_lig-bd_sf"/>
</dbReference>
<evidence type="ECO:0000256" key="2">
    <source>
        <dbReference type="ARBA" id="ARBA00004236"/>
    </source>
</evidence>
<dbReference type="CDD" id="cd19050">
    <property type="entry name" value="LGIC_TM_bact"/>
    <property type="match status" value="1"/>
</dbReference>